<gene>
    <name evidence="2" type="ORF">PFLUV_G00217710</name>
</gene>
<keyword evidence="3" id="KW-1185">Reference proteome</keyword>
<organism evidence="2 3">
    <name type="scientific">Perca fluviatilis</name>
    <name type="common">European perch</name>
    <dbReference type="NCBI Taxonomy" id="8168"/>
    <lineage>
        <taxon>Eukaryota</taxon>
        <taxon>Metazoa</taxon>
        <taxon>Chordata</taxon>
        <taxon>Craniata</taxon>
        <taxon>Vertebrata</taxon>
        <taxon>Euteleostomi</taxon>
        <taxon>Actinopterygii</taxon>
        <taxon>Neopterygii</taxon>
        <taxon>Teleostei</taxon>
        <taxon>Neoteleostei</taxon>
        <taxon>Acanthomorphata</taxon>
        <taxon>Eupercaria</taxon>
        <taxon>Perciformes</taxon>
        <taxon>Percoidei</taxon>
        <taxon>Percidae</taxon>
        <taxon>Percinae</taxon>
        <taxon>Perca</taxon>
    </lineage>
</organism>
<dbReference type="EMBL" id="VHII01000018">
    <property type="protein sequence ID" value="KAF1377036.1"/>
    <property type="molecule type" value="Genomic_DNA"/>
</dbReference>
<dbReference type="AlphaFoldDB" id="A0A6A5E3M5"/>
<protein>
    <submittedName>
        <fullName evidence="2">Uncharacterized protein</fullName>
    </submittedName>
</protein>
<accession>A0A6A5E3M5</accession>
<reference evidence="2 3" key="1">
    <citation type="submission" date="2019-06" db="EMBL/GenBank/DDBJ databases">
        <title>A chromosome-scale genome assembly of the European perch, Perca fluviatilis.</title>
        <authorList>
            <person name="Roques C."/>
            <person name="Zahm M."/>
            <person name="Cabau C."/>
            <person name="Klopp C."/>
            <person name="Bouchez O."/>
            <person name="Donnadieu C."/>
            <person name="Kuhl H."/>
            <person name="Gislard M."/>
            <person name="Guendouz S."/>
            <person name="Journot L."/>
            <person name="Haffray P."/>
            <person name="Bestin A."/>
            <person name="Morvezen R."/>
            <person name="Feron R."/>
            <person name="Wen M."/>
            <person name="Jouanno E."/>
            <person name="Herpin A."/>
            <person name="Schartl M."/>
            <person name="Postlethwait J."/>
            <person name="Schaerlinger B."/>
            <person name="Chardard D."/>
            <person name="Lecocq T."/>
            <person name="Poncet C."/>
            <person name="Jaffrelo L."/>
            <person name="Lampietro C."/>
            <person name="Guiguen Y."/>
        </authorList>
    </citation>
    <scope>NUCLEOTIDE SEQUENCE [LARGE SCALE GENOMIC DNA]</scope>
    <source>
        <tissue evidence="2">Blood</tissue>
    </source>
</reference>
<comment type="caution">
    <text evidence="2">The sequence shown here is derived from an EMBL/GenBank/DDBJ whole genome shotgun (WGS) entry which is preliminary data.</text>
</comment>
<evidence type="ECO:0000313" key="2">
    <source>
        <dbReference type="EMBL" id="KAF1377036.1"/>
    </source>
</evidence>
<feature type="region of interest" description="Disordered" evidence="1">
    <location>
        <begin position="35"/>
        <end position="54"/>
    </location>
</feature>
<proteinExistence type="predicted"/>
<evidence type="ECO:0000313" key="3">
    <source>
        <dbReference type="Proteomes" id="UP000465112"/>
    </source>
</evidence>
<dbReference type="Proteomes" id="UP000465112">
    <property type="component" value="Unassembled WGS sequence"/>
</dbReference>
<name>A0A6A5E3M5_PERFL</name>
<evidence type="ECO:0000256" key="1">
    <source>
        <dbReference type="SAM" id="MobiDB-lite"/>
    </source>
</evidence>
<sequence>MEEFSVNVGIPMNCIFPVKNHPSIHHQPLIPRTGSWGGWSQSQHTSGERPGTPWTGRQSIAAVKNYHEEINLNSDIDSLILSALTNIINFGDDCINMGKDSDSKEELLNFSIKPAPPYAKLQ</sequence>